<feature type="domain" description="Reverse transcriptase" evidence="1">
    <location>
        <begin position="1"/>
        <end position="62"/>
    </location>
</feature>
<organism evidence="2">
    <name type="scientific">Candidatus Kentrum sp. LFY</name>
    <dbReference type="NCBI Taxonomy" id="2126342"/>
    <lineage>
        <taxon>Bacteria</taxon>
        <taxon>Pseudomonadati</taxon>
        <taxon>Pseudomonadota</taxon>
        <taxon>Gammaproteobacteria</taxon>
        <taxon>Candidatus Kentrum</taxon>
    </lineage>
</organism>
<dbReference type="GO" id="GO:0003964">
    <property type="term" value="F:RNA-directed DNA polymerase activity"/>
    <property type="evidence" value="ECO:0007669"/>
    <property type="project" value="UniProtKB-KW"/>
</dbReference>
<dbReference type="Pfam" id="PF00078">
    <property type="entry name" value="RVT_1"/>
    <property type="match status" value="1"/>
</dbReference>
<dbReference type="Gene3D" id="3.30.70.270">
    <property type="match status" value="1"/>
</dbReference>
<evidence type="ECO:0000313" key="2">
    <source>
        <dbReference type="EMBL" id="VFK24416.1"/>
    </source>
</evidence>
<dbReference type="SUPFAM" id="SSF56672">
    <property type="entry name" value="DNA/RNA polymerases"/>
    <property type="match status" value="1"/>
</dbReference>
<evidence type="ECO:0000259" key="1">
    <source>
        <dbReference type="PROSITE" id="PS50878"/>
    </source>
</evidence>
<keyword evidence="2" id="KW-0695">RNA-directed DNA polymerase</keyword>
<dbReference type="PROSITE" id="PS50878">
    <property type="entry name" value="RT_POL"/>
    <property type="match status" value="1"/>
</dbReference>
<reference evidence="2" key="1">
    <citation type="submission" date="2019-02" db="EMBL/GenBank/DDBJ databases">
        <authorList>
            <person name="Gruber-Vodicka R. H."/>
            <person name="Seah K. B. B."/>
        </authorList>
    </citation>
    <scope>NUCLEOTIDE SEQUENCE</scope>
    <source>
        <strain evidence="2">BECK_BY7</strain>
    </source>
</reference>
<proteinExistence type="predicted"/>
<keyword evidence="2" id="KW-0548">Nucleotidyltransferase</keyword>
<accession>A0A450X552</accession>
<gene>
    <name evidence="2" type="ORF">BECKLFY1418C_GA0070996_11773</name>
</gene>
<dbReference type="InterPro" id="IPR043128">
    <property type="entry name" value="Rev_trsase/Diguanyl_cyclase"/>
</dbReference>
<sequence length="144" mass="16654">MGMVRYADDFVIPCKDKTQTEDALRLVREWTQDNGLTLHPDKTHLGDCSQLGQGFEFLGYRFEAGRRWIHRKSIKALREKVREKTNRGRSGTMGFIVDDLNPMQEAGSTISNMPTVRNIGQQMDSYVVDYAPYYCVERNARAWE</sequence>
<dbReference type="AlphaFoldDB" id="A0A450X552"/>
<protein>
    <submittedName>
        <fullName evidence="2">Reverse transcriptase (RNA-dependent DNA polymerase)</fullName>
    </submittedName>
</protein>
<dbReference type="InterPro" id="IPR000477">
    <property type="entry name" value="RT_dom"/>
</dbReference>
<keyword evidence="2" id="KW-0808">Transferase</keyword>
<dbReference type="EMBL" id="CAADFN010000177">
    <property type="protein sequence ID" value="VFK24416.1"/>
    <property type="molecule type" value="Genomic_DNA"/>
</dbReference>
<name>A0A450X552_9GAMM</name>
<dbReference type="InterPro" id="IPR043502">
    <property type="entry name" value="DNA/RNA_pol_sf"/>
</dbReference>